<dbReference type="AlphaFoldDB" id="A0A8S3S5G1"/>
<dbReference type="SMART" id="SM00248">
    <property type="entry name" value="ANK"/>
    <property type="match status" value="6"/>
</dbReference>
<dbReference type="OrthoDB" id="6113748at2759"/>
<dbReference type="InterPro" id="IPR036770">
    <property type="entry name" value="Ankyrin_rpt-contain_sf"/>
</dbReference>
<feature type="repeat" description="ANK" evidence="1">
    <location>
        <begin position="207"/>
        <end position="239"/>
    </location>
</feature>
<accession>A0A8S3S5G1</accession>
<comment type="caution">
    <text evidence="2">The sequence shown here is derived from an EMBL/GenBank/DDBJ whole genome shotgun (WGS) entry which is preliminary data.</text>
</comment>
<name>A0A8S3S5G1_MYTED</name>
<dbReference type="Gene3D" id="1.25.40.20">
    <property type="entry name" value="Ankyrin repeat-containing domain"/>
    <property type="match status" value="2"/>
</dbReference>
<sequence length="542" mass="61801">MQSKECSLINAVVEGRRKDVSKLLDDGANVNHAENRSGLDTTPLYVAVCNNEIEIVNILFRHGADPNIPDKDENGAHPYDVNIYDESALHYLSENPSYEGFEESIDCLMKYGLDVNMEDGFGQSLLHQIMFSDKVQLNHVQYLLKKGMDFRKRDKMGSTVLHMIMSPPDDPIENAEDDELESRDNEIIQIVKFLVNRGLNVNETNLQSLTPLHYAVQKGRKHLVEILLKLGADPTAKAKTGETSCHIASKHPEILEIILETHCSSIVNIQDNFGSTVFHWAIWYQDNGSFSLLLNRGFDPVVENSDGRNPIDYAKFLNYEYMLYQLITPYKTYKSAGASASDLGVCLQAFGKSQNMPEEEPYNIIHVQHTHERMTDNKFENRECICKENIFGGCPFLNILKCCDNELNISEWKLHLQDHKDAFGKFAGLIRDSCDMGLYYNTDENHDIALSIENIMKSLAQYVKMTNPILECNVTLSGSRKEGTKIGQNDEFDIKWHLLKFSEHVEPIELPEFPKGFVKLKLKVGANSELLQKYVDEKWLHR</sequence>
<dbReference type="PANTHER" id="PTHR24118:SF99">
    <property type="entry name" value="POTE ANKYRIN DOMAIN FAMILY MEMBER 3C-RELATED"/>
    <property type="match status" value="1"/>
</dbReference>
<dbReference type="PROSITE" id="PS50297">
    <property type="entry name" value="ANK_REP_REGION"/>
    <property type="match status" value="2"/>
</dbReference>
<gene>
    <name evidence="2" type="ORF">MEDL_28088</name>
</gene>
<evidence type="ECO:0000313" key="3">
    <source>
        <dbReference type="Proteomes" id="UP000683360"/>
    </source>
</evidence>
<dbReference type="Pfam" id="PF00023">
    <property type="entry name" value="Ank"/>
    <property type="match status" value="1"/>
</dbReference>
<dbReference type="Pfam" id="PF12796">
    <property type="entry name" value="Ank_2"/>
    <property type="match status" value="1"/>
</dbReference>
<reference evidence="2" key="1">
    <citation type="submission" date="2021-03" db="EMBL/GenBank/DDBJ databases">
        <authorList>
            <person name="Bekaert M."/>
        </authorList>
    </citation>
    <scope>NUCLEOTIDE SEQUENCE</scope>
</reference>
<dbReference type="InterPro" id="IPR002110">
    <property type="entry name" value="Ankyrin_rpt"/>
</dbReference>
<dbReference type="SUPFAM" id="SSF48403">
    <property type="entry name" value="Ankyrin repeat"/>
    <property type="match status" value="1"/>
</dbReference>
<dbReference type="PROSITE" id="PS50088">
    <property type="entry name" value="ANK_REPEAT"/>
    <property type="match status" value="2"/>
</dbReference>
<evidence type="ECO:0000256" key="1">
    <source>
        <dbReference type="PROSITE-ProRule" id="PRU00023"/>
    </source>
</evidence>
<keyword evidence="3" id="KW-1185">Reference proteome</keyword>
<dbReference type="EMBL" id="CAJPWZ010001405">
    <property type="protein sequence ID" value="CAG2214285.1"/>
    <property type="molecule type" value="Genomic_DNA"/>
</dbReference>
<proteinExistence type="predicted"/>
<feature type="repeat" description="ANK" evidence="1">
    <location>
        <begin position="39"/>
        <end position="71"/>
    </location>
</feature>
<dbReference type="Gene3D" id="3.30.460.90">
    <property type="match status" value="1"/>
</dbReference>
<organism evidence="2 3">
    <name type="scientific">Mytilus edulis</name>
    <name type="common">Blue mussel</name>
    <dbReference type="NCBI Taxonomy" id="6550"/>
    <lineage>
        <taxon>Eukaryota</taxon>
        <taxon>Metazoa</taxon>
        <taxon>Spiralia</taxon>
        <taxon>Lophotrochozoa</taxon>
        <taxon>Mollusca</taxon>
        <taxon>Bivalvia</taxon>
        <taxon>Autobranchia</taxon>
        <taxon>Pteriomorphia</taxon>
        <taxon>Mytilida</taxon>
        <taxon>Mytiloidea</taxon>
        <taxon>Mytilidae</taxon>
        <taxon>Mytilinae</taxon>
        <taxon>Mytilus</taxon>
    </lineage>
</organism>
<keyword evidence="1" id="KW-0040">ANK repeat</keyword>
<dbReference type="Proteomes" id="UP000683360">
    <property type="component" value="Unassembled WGS sequence"/>
</dbReference>
<dbReference type="PANTHER" id="PTHR24118">
    <property type="entry name" value="POTE ANKYRIN DOMAIN"/>
    <property type="match status" value="1"/>
</dbReference>
<evidence type="ECO:0000313" key="2">
    <source>
        <dbReference type="EMBL" id="CAG2214285.1"/>
    </source>
</evidence>
<protein>
    <submittedName>
        <fullName evidence="2">Uncharacterized protein</fullName>
    </submittedName>
</protein>